<dbReference type="EMBL" id="LIHL02000013">
    <property type="protein sequence ID" value="KAF5450530.1"/>
    <property type="molecule type" value="Genomic_DNA"/>
</dbReference>
<comment type="caution">
    <text evidence="7">The sequence shown here is derived from an EMBL/GenBank/DDBJ whole genome shotgun (WGS) entry which is preliminary data.</text>
</comment>
<proteinExistence type="predicted"/>
<organism evidence="7 8">
    <name type="scientific">Juglans regia</name>
    <name type="common">English walnut</name>
    <dbReference type="NCBI Taxonomy" id="51240"/>
    <lineage>
        <taxon>Eukaryota</taxon>
        <taxon>Viridiplantae</taxon>
        <taxon>Streptophyta</taxon>
        <taxon>Embryophyta</taxon>
        <taxon>Tracheophyta</taxon>
        <taxon>Spermatophyta</taxon>
        <taxon>Magnoliopsida</taxon>
        <taxon>eudicotyledons</taxon>
        <taxon>Gunneridae</taxon>
        <taxon>Pentapetalae</taxon>
        <taxon>rosids</taxon>
        <taxon>fabids</taxon>
        <taxon>Fagales</taxon>
        <taxon>Juglandaceae</taxon>
        <taxon>Juglans</taxon>
    </lineage>
</organism>
<reference evidence="7" key="2">
    <citation type="submission" date="2020-03" db="EMBL/GenBank/DDBJ databases">
        <title>Walnut 2.0.</title>
        <authorList>
            <person name="Marrano A."/>
            <person name="Britton M."/>
            <person name="Zimin A.V."/>
            <person name="Zaini P.A."/>
            <person name="Workman R."/>
            <person name="Puiu D."/>
            <person name="Bianco L."/>
            <person name="Allen B.J."/>
            <person name="Troggio M."/>
            <person name="Leslie C.A."/>
            <person name="Timp W."/>
            <person name="Dendekar A."/>
            <person name="Salzberg S.L."/>
            <person name="Neale D.B."/>
        </authorList>
    </citation>
    <scope>NUCLEOTIDE SEQUENCE</scope>
    <source>
        <tissue evidence="7">Leaves</tissue>
    </source>
</reference>
<gene>
    <name evidence="7" type="ORF">F2P56_030869</name>
</gene>
<dbReference type="SUPFAM" id="SSF101941">
    <property type="entry name" value="NAC domain"/>
    <property type="match status" value="1"/>
</dbReference>
<keyword evidence="4" id="KW-0804">Transcription</keyword>
<dbReference type="InterPro" id="IPR036093">
    <property type="entry name" value="NAC_dom_sf"/>
</dbReference>
<evidence type="ECO:0000256" key="3">
    <source>
        <dbReference type="ARBA" id="ARBA00023125"/>
    </source>
</evidence>
<keyword evidence="2" id="KW-0805">Transcription regulation</keyword>
<dbReference type="GO" id="GO:0006355">
    <property type="term" value="P:regulation of DNA-templated transcription"/>
    <property type="evidence" value="ECO:0007669"/>
    <property type="project" value="InterPro"/>
</dbReference>
<name>A0A833TL52_JUGRE</name>
<feature type="domain" description="NAC" evidence="6">
    <location>
        <begin position="8"/>
        <end position="152"/>
    </location>
</feature>
<dbReference type="Proteomes" id="UP000619265">
    <property type="component" value="Unassembled WGS sequence"/>
</dbReference>
<reference evidence="7" key="1">
    <citation type="submission" date="2015-10" db="EMBL/GenBank/DDBJ databases">
        <authorList>
            <person name="Martinez-Garcia P.J."/>
            <person name="Crepeau M.W."/>
            <person name="Puiu D."/>
            <person name="Gonzalez-Ibeas D."/>
            <person name="Whalen J."/>
            <person name="Stevens K."/>
            <person name="Paul R."/>
            <person name="Butterfield T."/>
            <person name="Britton M."/>
            <person name="Reagan R."/>
            <person name="Chakraborty S."/>
            <person name="Walawage S.L."/>
            <person name="Vasquez-Gross H.A."/>
            <person name="Cardeno C."/>
            <person name="Famula R."/>
            <person name="Pratt K."/>
            <person name="Kuruganti S."/>
            <person name="Aradhya M.K."/>
            <person name="Leslie C.A."/>
            <person name="Dandekar A.M."/>
            <person name="Salzberg S.L."/>
            <person name="Wegrzyn J.L."/>
            <person name="Langley C.H."/>
            <person name="Neale D.B."/>
        </authorList>
    </citation>
    <scope>NUCLEOTIDE SEQUENCE</scope>
    <source>
        <tissue evidence="7">Leaves</tissue>
    </source>
</reference>
<keyword evidence="5" id="KW-0539">Nucleus</keyword>
<accession>A0A833TL52</accession>
<evidence type="ECO:0000256" key="5">
    <source>
        <dbReference type="ARBA" id="ARBA00023242"/>
    </source>
</evidence>
<keyword evidence="3" id="KW-0238">DNA-binding</keyword>
<sequence>MDALSPKLRPWMRFHPPDDMAIDLLRAKITGNDDLVDFIPEAQSCEWEPWDLKIWLDSRCIKTAYPEWWFFSRLDLKHRSGNRSNRATNAGYWKVTGKDKKIMSELGMIGKKKFLVFCRGRGKGEKTNWTIHEYHIAHPGQNAFVLCRLSYKHEKKSIKDPNFNDAGPAVSSPAASNSCLEEYESELLLASVFPASEVQATTTPVVCDEKHFSAHAAENQLGELTTTNDDLQLGEASKMTFELQQIVACEVLAPSTSPHNTLTVSSPTTAKSSLEEIEFALGLDLVSPDEYFDGKTLNTIASSNCNQNSDDACTARNEVMPDATACKVDLQFDEGLSMFDLLPEPPDCNLSSLFPLDIQFGMSYPVTNDLDNTHCGMYFQYGASEPAANGYEFSDPTLDFPSEYIQNTFVSQKNLTLVSIKDNGSCSGSDAKIANKLEGFGFSDLLKPLDCNLFSPLTSDMHNGMSYSVSNNHCGTDSLYGVLMKDNGSYSGSAVKMANEPFQEGFSLSDLQKPLDCYFSSPLTSDMHIGMSYSVNNDYNHCGTYSQYVTNELPKFGYKFSNLTSDYRSENFPNTFDCQKNLPLDSMKDNGSCSGLDAKLANALLESTFQGSGETSKRKASSGLLNLESHMVPMGGSANQIVGSDCIPKNY</sequence>
<dbReference type="Pfam" id="PF02365">
    <property type="entry name" value="NAM"/>
    <property type="match status" value="1"/>
</dbReference>
<dbReference type="AlphaFoldDB" id="A0A833TL52"/>
<dbReference type="GO" id="GO:0005634">
    <property type="term" value="C:nucleus"/>
    <property type="evidence" value="ECO:0007669"/>
    <property type="project" value="UniProtKB-SubCell"/>
</dbReference>
<protein>
    <recommendedName>
        <fullName evidence="6">NAC domain-containing protein</fullName>
    </recommendedName>
</protein>
<dbReference type="GO" id="GO:0003677">
    <property type="term" value="F:DNA binding"/>
    <property type="evidence" value="ECO:0007669"/>
    <property type="project" value="UniProtKB-KW"/>
</dbReference>
<evidence type="ECO:0000313" key="8">
    <source>
        <dbReference type="Proteomes" id="UP000619265"/>
    </source>
</evidence>
<dbReference type="InterPro" id="IPR003441">
    <property type="entry name" value="NAC-dom"/>
</dbReference>
<dbReference type="Gramene" id="Jr13_24420_p1">
    <property type="protein sequence ID" value="cds.Jr13_24420_p1"/>
    <property type="gene ID" value="Jr13_24420"/>
</dbReference>
<dbReference type="PROSITE" id="PS51005">
    <property type="entry name" value="NAC"/>
    <property type="match status" value="1"/>
</dbReference>
<evidence type="ECO:0000256" key="4">
    <source>
        <dbReference type="ARBA" id="ARBA00023163"/>
    </source>
</evidence>
<evidence type="ECO:0000313" key="7">
    <source>
        <dbReference type="EMBL" id="KAF5450530.1"/>
    </source>
</evidence>
<evidence type="ECO:0000256" key="1">
    <source>
        <dbReference type="ARBA" id="ARBA00004123"/>
    </source>
</evidence>
<evidence type="ECO:0000256" key="2">
    <source>
        <dbReference type="ARBA" id="ARBA00023015"/>
    </source>
</evidence>
<dbReference type="Gene3D" id="2.170.150.80">
    <property type="entry name" value="NAC domain"/>
    <property type="match status" value="1"/>
</dbReference>
<comment type="subcellular location">
    <subcellularLocation>
        <location evidence="1">Nucleus</location>
    </subcellularLocation>
</comment>
<dbReference type="PANTHER" id="PTHR31989">
    <property type="entry name" value="NAC DOMAIN-CONTAINING PROTEIN 82-RELATED"/>
    <property type="match status" value="1"/>
</dbReference>
<evidence type="ECO:0000259" key="6">
    <source>
        <dbReference type="PROSITE" id="PS51005"/>
    </source>
</evidence>